<dbReference type="PANTHER" id="PTHR40472:SF10">
    <property type="entry name" value="RAPUNZEL 5"/>
    <property type="match status" value="1"/>
</dbReference>
<name>A0AAW1ZM31_CULAL</name>
<organism evidence="2 3">
    <name type="scientific">Culter alburnus</name>
    <name type="common">Topmouth culter</name>
    <dbReference type="NCBI Taxonomy" id="194366"/>
    <lineage>
        <taxon>Eukaryota</taxon>
        <taxon>Metazoa</taxon>
        <taxon>Chordata</taxon>
        <taxon>Craniata</taxon>
        <taxon>Vertebrata</taxon>
        <taxon>Euteleostomi</taxon>
        <taxon>Actinopterygii</taxon>
        <taxon>Neopterygii</taxon>
        <taxon>Teleostei</taxon>
        <taxon>Ostariophysi</taxon>
        <taxon>Cypriniformes</taxon>
        <taxon>Xenocyprididae</taxon>
        <taxon>Xenocypridinae</taxon>
        <taxon>Culter</taxon>
    </lineage>
</organism>
<gene>
    <name evidence="2" type="ORF">ABG768_009212</name>
</gene>
<dbReference type="EMBL" id="JAWDJR010000016">
    <property type="protein sequence ID" value="KAK9961422.1"/>
    <property type="molecule type" value="Genomic_DNA"/>
</dbReference>
<keyword evidence="1" id="KW-0175">Coiled coil</keyword>
<accession>A0AAW1ZM31</accession>
<dbReference type="AlphaFoldDB" id="A0AAW1ZM31"/>
<evidence type="ECO:0008006" key="4">
    <source>
        <dbReference type="Google" id="ProtNLM"/>
    </source>
</evidence>
<reference evidence="2 3" key="1">
    <citation type="submission" date="2024-05" db="EMBL/GenBank/DDBJ databases">
        <title>A high-quality chromosomal-level genome assembly of Topmouth culter (Culter alburnus).</title>
        <authorList>
            <person name="Zhao H."/>
        </authorList>
    </citation>
    <scope>NUCLEOTIDE SEQUENCE [LARGE SCALE GENOMIC DNA]</scope>
    <source>
        <strain evidence="2">CATC2023</strain>
        <tissue evidence="2">Muscle</tissue>
    </source>
</reference>
<proteinExistence type="predicted"/>
<comment type="caution">
    <text evidence="2">The sequence shown here is derived from an EMBL/GenBank/DDBJ whole genome shotgun (WGS) entry which is preliminary data.</text>
</comment>
<dbReference type="PANTHER" id="PTHR40472">
    <property type="entry name" value="RICIN B-TYPE LECTIN DOMAIN-CONTAINING PROTEIN"/>
    <property type="match status" value="1"/>
</dbReference>
<evidence type="ECO:0000256" key="1">
    <source>
        <dbReference type="SAM" id="Coils"/>
    </source>
</evidence>
<dbReference type="EMBL" id="JAWDJR010000016">
    <property type="protein sequence ID" value="KAK9961423.1"/>
    <property type="molecule type" value="Genomic_DNA"/>
</dbReference>
<protein>
    <recommendedName>
        <fullName evidence="4">Rapunzel 5</fullName>
    </recommendedName>
</protein>
<keyword evidence="3" id="KW-1185">Reference proteome</keyword>
<dbReference type="EMBL" id="JAWDJR010000016">
    <property type="protein sequence ID" value="KAK9961424.1"/>
    <property type="molecule type" value="Genomic_DNA"/>
</dbReference>
<sequence length="394" mass="44909">MNRVEEWVLENKDSIEKGVEIIGQGCEVLAATVGQFHPILEAVFLASAEILGNPDGKEAKFLAEQFEKINQKLEGIQDEIDQNALEMQRSAMNMQNFDYEANIFTQYEKFQDFVNAKPKYKEWNKEEFISQYENTKRDLNIDALYNAVTRENFAGDAILDTVVTTEKRSRKPVEEFCARLKKIFVMGIIAVIGYAALKEGAVAENIVKTWQNQMEEVEKRMKAAVDDCIKNFPLQAKTDVEHQLLKGPVSVHPEFAGSILDILEKKYYWVSWSVRVFNHSGGFFLWNWLAGKKYHGSGGGGNFFDLLAPNSIRIVVSFSADPKPINKSQLLDQIEAQKLKGNMEFVAQMLGKTFPNTVIHAISTYKTVKEKNNFQPECFYFGIHKNAYLCIHSE</sequence>
<dbReference type="InterPro" id="IPR039051">
    <property type="entry name" value="SE-CTX-like"/>
</dbReference>
<feature type="coiled-coil region" evidence="1">
    <location>
        <begin position="59"/>
        <end position="86"/>
    </location>
</feature>
<dbReference type="Proteomes" id="UP001479290">
    <property type="component" value="Unassembled WGS sequence"/>
</dbReference>
<evidence type="ECO:0000313" key="2">
    <source>
        <dbReference type="EMBL" id="KAK9961424.1"/>
    </source>
</evidence>
<evidence type="ECO:0000313" key="3">
    <source>
        <dbReference type="Proteomes" id="UP001479290"/>
    </source>
</evidence>